<dbReference type="Pfam" id="PF13614">
    <property type="entry name" value="AAA_31"/>
    <property type="match status" value="1"/>
</dbReference>
<keyword evidence="3" id="KW-1185">Reference proteome</keyword>
<accession>A0A4U7JE14</accession>
<protein>
    <submittedName>
        <fullName evidence="2">AAA family ATPase</fullName>
    </submittedName>
</protein>
<feature type="domain" description="AAA" evidence="1">
    <location>
        <begin position="122"/>
        <end position="292"/>
    </location>
</feature>
<dbReference type="SUPFAM" id="SSF52540">
    <property type="entry name" value="P-loop containing nucleoside triphosphate hydrolases"/>
    <property type="match status" value="1"/>
</dbReference>
<dbReference type="InterPro" id="IPR027417">
    <property type="entry name" value="P-loop_NTPase"/>
</dbReference>
<dbReference type="AlphaFoldDB" id="A0A4U7JE14"/>
<sequence>MALIKLLIFDDDDEYSSNLCKFLTHHYSETLLVNFYNNSYKIEEWIKKIDPDIILASENYYSQICKQFKKNLIILTPGTNSAYLADVPSINKYQDANQIAGNIINFYTNSSNIIAHKTDKSAKIVAVYSAAGNTGKTTIATGISAICSYSGLSVFYLNLEQFPSTGVFLSDSSEYSITDIIYYAKEQDKNLMSKISTMSCKDVASNVHYFKEANNLFEINEILPQDIELILKTMKSSGQYDLIVIDMDSQLNDNTISIFNMADEILYIFTNEEICLHKTMLFIENMKILSNRTFHSTLFAHKIQYVANKVSKQALLSFNSLQDVNLISKIPLDLSFNSAKNLFKINGGPEIIKDSLKEIARRYIE</sequence>
<dbReference type="InterPro" id="IPR025669">
    <property type="entry name" value="AAA_dom"/>
</dbReference>
<evidence type="ECO:0000313" key="3">
    <source>
        <dbReference type="Proteomes" id="UP000306409"/>
    </source>
</evidence>
<reference evidence="2 3" key="1">
    <citation type="submission" date="2020-09" db="EMBL/GenBank/DDBJ databases">
        <title>Characterization and genome sequencing of Ruminiclostridium sp. nov. MA18.</title>
        <authorList>
            <person name="Rettenmaier R."/>
            <person name="Kowollik M.-L."/>
            <person name="Liebl W."/>
            <person name="Zverlov V."/>
        </authorList>
    </citation>
    <scope>NUCLEOTIDE SEQUENCE [LARGE SCALE GENOMIC DNA]</scope>
    <source>
        <strain evidence="2 3">MA18</strain>
    </source>
</reference>
<proteinExistence type="predicted"/>
<organism evidence="2 3">
    <name type="scientific">Ruminiclostridium herbifermentans</name>
    <dbReference type="NCBI Taxonomy" id="2488810"/>
    <lineage>
        <taxon>Bacteria</taxon>
        <taxon>Bacillati</taxon>
        <taxon>Bacillota</taxon>
        <taxon>Clostridia</taxon>
        <taxon>Eubacteriales</taxon>
        <taxon>Oscillospiraceae</taxon>
        <taxon>Ruminiclostridium</taxon>
    </lineage>
</organism>
<dbReference type="Gene3D" id="3.40.50.10850">
    <property type="entry name" value="Ntrc-like two-domain protein"/>
    <property type="match status" value="1"/>
</dbReference>
<dbReference type="RefSeq" id="WP_137697939.1">
    <property type="nucleotide sequence ID" value="NZ_CP061336.1"/>
</dbReference>
<name>A0A4U7JE14_9FIRM</name>
<evidence type="ECO:0000259" key="1">
    <source>
        <dbReference type="Pfam" id="PF13614"/>
    </source>
</evidence>
<dbReference type="OrthoDB" id="3035369at2"/>
<dbReference type="Gene3D" id="3.40.50.300">
    <property type="entry name" value="P-loop containing nucleotide triphosphate hydrolases"/>
    <property type="match status" value="1"/>
</dbReference>
<dbReference type="Proteomes" id="UP000306409">
    <property type="component" value="Chromosome"/>
</dbReference>
<gene>
    <name evidence="2" type="ORF">EHE19_012285</name>
</gene>
<dbReference type="EMBL" id="CP061336">
    <property type="protein sequence ID" value="QNU65694.1"/>
    <property type="molecule type" value="Genomic_DNA"/>
</dbReference>
<dbReference type="KEGG" id="rher:EHE19_012285"/>
<evidence type="ECO:0000313" key="2">
    <source>
        <dbReference type="EMBL" id="QNU65694.1"/>
    </source>
</evidence>